<dbReference type="PANTHER" id="PTHR47972">
    <property type="entry name" value="KINESIN-LIKE PROTEIN KLP-3"/>
    <property type="match status" value="1"/>
</dbReference>
<comment type="caution">
    <text evidence="3">Lacks conserved residue(s) required for the propagation of feature annotation.</text>
</comment>
<dbReference type="EMBL" id="CM029054">
    <property type="protein sequence ID" value="KAG2533635.1"/>
    <property type="molecule type" value="Genomic_DNA"/>
</dbReference>
<name>A0A8T0MAX2_PANVG</name>
<dbReference type="GO" id="GO:0003777">
    <property type="term" value="F:microtubule motor activity"/>
    <property type="evidence" value="ECO:0007669"/>
    <property type="project" value="InterPro"/>
</dbReference>
<evidence type="ECO:0000313" key="5">
    <source>
        <dbReference type="EMBL" id="KAG2533635.1"/>
    </source>
</evidence>
<feature type="domain" description="Kinesin motor" evidence="4">
    <location>
        <begin position="1"/>
        <end position="251"/>
    </location>
</feature>
<dbReference type="InterPro" id="IPR027640">
    <property type="entry name" value="Kinesin-like_fam"/>
</dbReference>
<dbReference type="InterPro" id="IPR001752">
    <property type="entry name" value="Kinesin_motor_dom"/>
</dbReference>
<evidence type="ECO:0000256" key="1">
    <source>
        <dbReference type="ARBA" id="ARBA00022701"/>
    </source>
</evidence>
<dbReference type="GO" id="GO:0005524">
    <property type="term" value="F:ATP binding"/>
    <property type="evidence" value="ECO:0007669"/>
    <property type="project" value="InterPro"/>
</dbReference>
<dbReference type="GO" id="GO:0005874">
    <property type="term" value="C:microtubule"/>
    <property type="evidence" value="ECO:0007669"/>
    <property type="project" value="UniProtKB-KW"/>
</dbReference>
<evidence type="ECO:0000259" key="4">
    <source>
        <dbReference type="PROSITE" id="PS50067"/>
    </source>
</evidence>
<comment type="similarity">
    <text evidence="3">Belongs to the TRAFAC class myosin-kinesin ATPase superfamily. Kinesin family.</text>
</comment>
<dbReference type="Pfam" id="PF00225">
    <property type="entry name" value="Kinesin"/>
    <property type="match status" value="1"/>
</dbReference>
<dbReference type="SUPFAM" id="SSF52540">
    <property type="entry name" value="P-loop containing nucleoside triphosphate hydrolases"/>
    <property type="match status" value="1"/>
</dbReference>
<dbReference type="PRINTS" id="PR00380">
    <property type="entry name" value="KINESINHEAVY"/>
</dbReference>
<dbReference type="Proteomes" id="UP000823388">
    <property type="component" value="Chromosome 9N"/>
</dbReference>
<keyword evidence="6" id="KW-1185">Reference proteome</keyword>
<evidence type="ECO:0000313" key="6">
    <source>
        <dbReference type="Proteomes" id="UP000823388"/>
    </source>
</evidence>
<gene>
    <name evidence="5" type="ORF">PVAP13_9NG004875</name>
</gene>
<evidence type="ECO:0000256" key="3">
    <source>
        <dbReference type="PROSITE-ProRule" id="PRU00283"/>
    </source>
</evidence>
<organism evidence="5 6">
    <name type="scientific">Panicum virgatum</name>
    <name type="common">Blackwell switchgrass</name>
    <dbReference type="NCBI Taxonomy" id="38727"/>
    <lineage>
        <taxon>Eukaryota</taxon>
        <taxon>Viridiplantae</taxon>
        <taxon>Streptophyta</taxon>
        <taxon>Embryophyta</taxon>
        <taxon>Tracheophyta</taxon>
        <taxon>Spermatophyta</taxon>
        <taxon>Magnoliopsida</taxon>
        <taxon>Liliopsida</taxon>
        <taxon>Poales</taxon>
        <taxon>Poaceae</taxon>
        <taxon>PACMAD clade</taxon>
        <taxon>Panicoideae</taxon>
        <taxon>Panicodae</taxon>
        <taxon>Paniceae</taxon>
        <taxon>Panicinae</taxon>
        <taxon>Panicum</taxon>
        <taxon>Panicum sect. Hiantes</taxon>
    </lineage>
</organism>
<dbReference type="InterPro" id="IPR027417">
    <property type="entry name" value="P-loop_NTPase"/>
</dbReference>
<dbReference type="AlphaFoldDB" id="A0A8T0MAX2"/>
<dbReference type="GO" id="GO:0008017">
    <property type="term" value="F:microtubule binding"/>
    <property type="evidence" value="ECO:0007669"/>
    <property type="project" value="InterPro"/>
</dbReference>
<keyword evidence="2" id="KW-0505">Motor protein</keyword>
<keyword evidence="1" id="KW-0493">Microtubule</keyword>
<comment type="caution">
    <text evidence="5">The sequence shown here is derived from an EMBL/GenBank/DDBJ whole genome shotgun (WGS) entry which is preliminary data.</text>
</comment>
<reference evidence="5" key="1">
    <citation type="submission" date="2020-05" db="EMBL/GenBank/DDBJ databases">
        <title>WGS assembly of Panicum virgatum.</title>
        <authorList>
            <person name="Lovell J.T."/>
            <person name="Jenkins J."/>
            <person name="Shu S."/>
            <person name="Juenger T.E."/>
            <person name="Schmutz J."/>
        </authorList>
    </citation>
    <scope>NUCLEOTIDE SEQUENCE</scope>
    <source>
        <strain evidence="5">AP13</strain>
    </source>
</reference>
<dbReference type="Gene3D" id="3.40.850.10">
    <property type="entry name" value="Kinesin motor domain"/>
    <property type="match status" value="1"/>
</dbReference>
<protein>
    <recommendedName>
        <fullName evidence="4">Kinesin motor domain-containing protein</fullName>
    </recommendedName>
</protein>
<sequence>MTSIYVSLPMDRQELVKHLLWKGFEEIGGVNYRALQELFRISIERSASVAYTFSIGILEVYNGKIRGLLGESNKQLKSMDIKQSADGTQAVPGLIDVPIYDRDGAWEILRAGARNRSVAATNANELSSRSHSLVRVTVTGSNLVTGQRTLSYMWLVDLAGSLRVGETGVEGDRLEEAKFINKSLSALGDVISALALKNSHIPYRNSKLTRLLQSSLGGDYKCLMFVQISPSSKDSEETLRSLTFASRVQAVEHGPARKQVDPAECSNLKNMTEKRQKRKGNGQLNQSLESKGLSILLVSSGHQV</sequence>
<dbReference type="GO" id="GO:0007018">
    <property type="term" value="P:microtubule-based movement"/>
    <property type="evidence" value="ECO:0007669"/>
    <property type="project" value="InterPro"/>
</dbReference>
<dbReference type="InterPro" id="IPR036961">
    <property type="entry name" value="Kinesin_motor_dom_sf"/>
</dbReference>
<dbReference type="SMART" id="SM00129">
    <property type="entry name" value="KISc"/>
    <property type="match status" value="1"/>
</dbReference>
<dbReference type="PANTHER" id="PTHR47972:SF2">
    <property type="entry name" value="KINESIN-LIKE PROTEIN KIN-14S"/>
    <property type="match status" value="1"/>
</dbReference>
<dbReference type="PROSITE" id="PS50067">
    <property type="entry name" value="KINESIN_MOTOR_2"/>
    <property type="match status" value="1"/>
</dbReference>
<proteinExistence type="inferred from homology"/>
<accession>A0A8T0MAX2</accession>
<evidence type="ECO:0000256" key="2">
    <source>
        <dbReference type="ARBA" id="ARBA00023175"/>
    </source>
</evidence>